<feature type="domain" description="PAS fold" evidence="1">
    <location>
        <begin position="7"/>
        <end position="62"/>
    </location>
</feature>
<dbReference type="InterPro" id="IPR035965">
    <property type="entry name" value="PAS-like_dom_sf"/>
</dbReference>
<dbReference type="GO" id="GO:0006355">
    <property type="term" value="P:regulation of DNA-templated transcription"/>
    <property type="evidence" value="ECO:0007669"/>
    <property type="project" value="InterPro"/>
</dbReference>
<proteinExistence type="predicted"/>
<dbReference type="InterPro" id="IPR000014">
    <property type="entry name" value="PAS"/>
</dbReference>
<dbReference type="Gene3D" id="3.30.450.20">
    <property type="entry name" value="PAS domain"/>
    <property type="match status" value="1"/>
</dbReference>
<evidence type="ECO:0000313" key="3">
    <source>
        <dbReference type="Proteomes" id="UP000064249"/>
    </source>
</evidence>
<comment type="caution">
    <text evidence="2">The sequence shown here is derived from an EMBL/GenBank/DDBJ whole genome shotgun (WGS) entry which is preliminary data.</text>
</comment>
<dbReference type="Proteomes" id="UP000064249">
    <property type="component" value="Unassembled WGS sequence"/>
</dbReference>
<dbReference type="Pfam" id="PF00989">
    <property type="entry name" value="PAS"/>
    <property type="match status" value="1"/>
</dbReference>
<dbReference type="SUPFAM" id="SSF55785">
    <property type="entry name" value="PYP-like sensor domain (PAS domain)"/>
    <property type="match status" value="1"/>
</dbReference>
<evidence type="ECO:0000313" key="2">
    <source>
        <dbReference type="EMBL" id="KUK46564.1"/>
    </source>
</evidence>
<name>A0A101FY24_9CHLR</name>
<dbReference type="EMBL" id="LGFU01000020">
    <property type="protein sequence ID" value="KUK46564.1"/>
    <property type="molecule type" value="Genomic_DNA"/>
</dbReference>
<protein>
    <submittedName>
        <fullName evidence="2">PAS fold domain protein</fullName>
    </submittedName>
</protein>
<organism evidence="2 3">
    <name type="scientific">Anaerolinea thermophila</name>
    <dbReference type="NCBI Taxonomy" id="167964"/>
    <lineage>
        <taxon>Bacteria</taxon>
        <taxon>Bacillati</taxon>
        <taxon>Chloroflexota</taxon>
        <taxon>Anaerolineae</taxon>
        <taxon>Anaerolineales</taxon>
        <taxon>Anaerolineaceae</taxon>
        <taxon>Anaerolinea</taxon>
    </lineage>
</organism>
<evidence type="ECO:0000259" key="1">
    <source>
        <dbReference type="Pfam" id="PF00989"/>
    </source>
</evidence>
<sequence length="113" mass="12888">MQPNYWQEDIPVAITVTDKDGTIIEMNKKAAAIFENSGGKHLIGRNVKDCHPEHTHAKIDQISQSDQPNIYTIQKGGKRKMIFQTAYFHDGNYNGLVEISFEIPDEIPNFNRD</sequence>
<reference evidence="2 3" key="1">
    <citation type="journal article" date="2015" name="MBio">
        <title>Genome-Resolved Metagenomic Analysis Reveals Roles for Candidate Phyla and Other Microbial Community Members in Biogeochemical Transformations in Oil Reservoirs.</title>
        <authorList>
            <person name="Hu P."/>
            <person name="Tom L."/>
            <person name="Singh A."/>
            <person name="Thomas B.C."/>
            <person name="Baker B.J."/>
            <person name="Piceno Y.M."/>
            <person name="Andersen G.L."/>
            <person name="Banfield J.F."/>
        </authorList>
    </citation>
    <scope>NUCLEOTIDE SEQUENCE [LARGE SCALE GENOMIC DNA]</scope>
    <source>
        <strain evidence="2">46_16</strain>
    </source>
</reference>
<accession>A0A101FY24</accession>
<dbReference type="InterPro" id="IPR013767">
    <property type="entry name" value="PAS_fold"/>
</dbReference>
<gene>
    <name evidence="2" type="ORF">XD73_0568</name>
</gene>
<dbReference type="AlphaFoldDB" id="A0A101FY24"/>
<dbReference type="NCBIfam" id="TIGR00229">
    <property type="entry name" value="sensory_box"/>
    <property type="match status" value="1"/>
</dbReference>